<keyword evidence="3" id="KW-1185">Reference proteome</keyword>
<dbReference type="Proteomes" id="UP000008744">
    <property type="component" value="Unassembled WGS sequence"/>
</dbReference>
<name>B4HDE8_DROPE</name>
<dbReference type="HOGENOM" id="CLU_2608555_0_0_1"/>
<dbReference type="EMBL" id="CH480192">
    <property type="protein sequence ID" value="EDW26672.1"/>
    <property type="molecule type" value="Genomic_DNA"/>
</dbReference>
<feature type="region of interest" description="Disordered" evidence="1">
    <location>
        <begin position="42"/>
        <end position="79"/>
    </location>
</feature>
<evidence type="ECO:0000256" key="1">
    <source>
        <dbReference type="SAM" id="MobiDB-lite"/>
    </source>
</evidence>
<sequence length="79" mass="8675">MNPAAIEKQQLLDWMDGQGIAHSSNATLRQLQKLAYENGYVPDRPTNPVVPTKFNASADNDPDIPADPNLENDADTPTR</sequence>
<protein>
    <submittedName>
        <fullName evidence="2">GL25395</fullName>
    </submittedName>
</protein>
<reference evidence="2 3" key="1">
    <citation type="journal article" date="2007" name="Nature">
        <title>Evolution of genes and genomes on the Drosophila phylogeny.</title>
        <authorList>
            <consortium name="Drosophila 12 Genomes Consortium"/>
            <person name="Clark A.G."/>
            <person name="Eisen M.B."/>
            <person name="Smith D.R."/>
            <person name="Bergman C.M."/>
            <person name="Oliver B."/>
            <person name="Markow T.A."/>
            <person name="Kaufman T.C."/>
            <person name="Kellis M."/>
            <person name="Gelbart W."/>
            <person name="Iyer V.N."/>
            <person name="Pollard D.A."/>
            <person name="Sackton T.B."/>
            <person name="Larracuente A.M."/>
            <person name="Singh N.D."/>
            <person name="Abad J.P."/>
            <person name="Abt D.N."/>
            <person name="Adryan B."/>
            <person name="Aguade M."/>
            <person name="Akashi H."/>
            <person name="Anderson W.W."/>
            <person name="Aquadro C.F."/>
            <person name="Ardell D.H."/>
            <person name="Arguello R."/>
            <person name="Artieri C.G."/>
            <person name="Barbash D.A."/>
            <person name="Barker D."/>
            <person name="Barsanti P."/>
            <person name="Batterham P."/>
            <person name="Batzoglou S."/>
            <person name="Begun D."/>
            <person name="Bhutkar A."/>
            <person name="Blanco E."/>
            <person name="Bosak S.A."/>
            <person name="Bradley R.K."/>
            <person name="Brand A.D."/>
            <person name="Brent M.R."/>
            <person name="Brooks A.N."/>
            <person name="Brown R.H."/>
            <person name="Butlin R.K."/>
            <person name="Caggese C."/>
            <person name="Calvi B.R."/>
            <person name="Bernardo de Carvalho A."/>
            <person name="Caspi A."/>
            <person name="Castrezana S."/>
            <person name="Celniker S.E."/>
            <person name="Chang J.L."/>
            <person name="Chapple C."/>
            <person name="Chatterji S."/>
            <person name="Chinwalla A."/>
            <person name="Civetta A."/>
            <person name="Clifton S.W."/>
            <person name="Comeron J.M."/>
            <person name="Costello J.C."/>
            <person name="Coyne J.A."/>
            <person name="Daub J."/>
            <person name="David R.G."/>
            <person name="Delcher A.L."/>
            <person name="Delehaunty K."/>
            <person name="Do C.B."/>
            <person name="Ebling H."/>
            <person name="Edwards K."/>
            <person name="Eickbush T."/>
            <person name="Evans J.D."/>
            <person name="Filipski A."/>
            <person name="Findeiss S."/>
            <person name="Freyhult E."/>
            <person name="Fulton L."/>
            <person name="Fulton R."/>
            <person name="Garcia A.C."/>
            <person name="Gardiner A."/>
            <person name="Garfield D.A."/>
            <person name="Garvin B.E."/>
            <person name="Gibson G."/>
            <person name="Gilbert D."/>
            <person name="Gnerre S."/>
            <person name="Godfrey J."/>
            <person name="Good R."/>
            <person name="Gotea V."/>
            <person name="Gravely B."/>
            <person name="Greenberg A.J."/>
            <person name="Griffiths-Jones S."/>
            <person name="Gross S."/>
            <person name="Guigo R."/>
            <person name="Gustafson E.A."/>
            <person name="Haerty W."/>
            <person name="Hahn M.W."/>
            <person name="Halligan D.L."/>
            <person name="Halpern A.L."/>
            <person name="Halter G.M."/>
            <person name="Han M.V."/>
            <person name="Heger A."/>
            <person name="Hillier L."/>
            <person name="Hinrichs A.S."/>
            <person name="Holmes I."/>
            <person name="Hoskins R.A."/>
            <person name="Hubisz M.J."/>
            <person name="Hultmark D."/>
            <person name="Huntley M.A."/>
            <person name="Jaffe D.B."/>
            <person name="Jagadeeshan S."/>
            <person name="Jeck W.R."/>
            <person name="Johnson J."/>
            <person name="Jones C.D."/>
            <person name="Jordan W.C."/>
            <person name="Karpen G.H."/>
            <person name="Kataoka E."/>
            <person name="Keightley P.D."/>
            <person name="Kheradpour P."/>
            <person name="Kirkness E.F."/>
            <person name="Koerich L.B."/>
            <person name="Kristiansen K."/>
            <person name="Kudrna D."/>
            <person name="Kulathinal R.J."/>
            <person name="Kumar S."/>
            <person name="Kwok R."/>
            <person name="Lander E."/>
            <person name="Langley C.H."/>
            <person name="Lapoint R."/>
            <person name="Lazzaro B.P."/>
            <person name="Lee S.J."/>
            <person name="Levesque L."/>
            <person name="Li R."/>
            <person name="Lin C.F."/>
            <person name="Lin M.F."/>
            <person name="Lindblad-Toh K."/>
            <person name="Llopart A."/>
            <person name="Long M."/>
            <person name="Low L."/>
            <person name="Lozovsky E."/>
            <person name="Lu J."/>
            <person name="Luo M."/>
            <person name="Machado C.A."/>
            <person name="Makalowski W."/>
            <person name="Marzo M."/>
            <person name="Matsuda M."/>
            <person name="Matzkin L."/>
            <person name="McAllister B."/>
            <person name="McBride C.S."/>
            <person name="McKernan B."/>
            <person name="McKernan K."/>
            <person name="Mendez-Lago M."/>
            <person name="Minx P."/>
            <person name="Mollenhauer M.U."/>
            <person name="Montooth K."/>
            <person name="Mount S.M."/>
            <person name="Mu X."/>
            <person name="Myers E."/>
            <person name="Negre B."/>
            <person name="Newfeld S."/>
            <person name="Nielsen R."/>
            <person name="Noor M.A."/>
            <person name="O'Grady P."/>
            <person name="Pachter L."/>
            <person name="Papaceit M."/>
            <person name="Parisi M.J."/>
            <person name="Parisi M."/>
            <person name="Parts L."/>
            <person name="Pedersen J.S."/>
            <person name="Pesole G."/>
            <person name="Phillippy A.M."/>
            <person name="Ponting C.P."/>
            <person name="Pop M."/>
            <person name="Porcelli D."/>
            <person name="Powell J.R."/>
            <person name="Prohaska S."/>
            <person name="Pruitt K."/>
            <person name="Puig M."/>
            <person name="Quesneville H."/>
            <person name="Ram K.R."/>
            <person name="Rand D."/>
            <person name="Rasmussen M.D."/>
            <person name="Reed L.K."/>
            <person name="Reenan R."/>
            <person name="Reily A."/>
            <person name="Remington K.A."/>
            <person name="Rieger T.T."/>
            <person name="Ritchie M.G."/>
            <person name="Robin C."/>
            <person name="Rogers Y.H."/>
            <person name="Rohde C."/>
            <person name="Rozas J."/>
            <person name="Rubenfield M.J."/>
            <person name="Ruiz A."/>
            <person name="Russo S."/>
            <person name="Salzberg S.L."/>
            <person name="Sanchez-Gracia A."/>
            <person name="Saranga D.J."/>
            <person name="Sato H."/>
            <person name="Schaeffer S.W."/>
            <person name="Schatz M.C."/>
            <person name="Schlenke T."/>
            <person name="Schwartz R."/>
            <person name="Segarra C."/>
            <person name="Singh R.S."/>
            <person name="Sirot L."/>
            <person name="Sirota M."/>
            <person name="Sisneros N.B."/>
            <person name="Smith C.D."/>
            <person name="Smith T.F."/>
            <person name="Spieth J."/>
            <person name="Stage D.E."/>
            <person name="Stark A."/>
            <person name="Stephan W."/>
            <person name="Strausberg R.L."/>
            <person name="Strempel S."/>
            <person name="Sturgill D."/>
            <person name="Sutton G."/>
            <person name="Sutton G.G."/>
            <person name="Tao W."/>
            <person name="Teichmann S."/>
            <person name="Tobari Y.N."/>
            <person name="Tomimura Y."/>
            <person name="Tsolas J.M."/>
            <person name="Valente V.L."/>
            <person name="Venter E."/>
            <person name="Venter J.C."/>
            <person name="Vicario S."/>
            <person name="Vieira F.G."/>
            <person name="Vilella A.J."/>
            <person name="Villasante A."/>
            <person name="Walenz B."/>
            <person name="Wang J."/>
            <person name="Wasserman M."/>
            <person name="Watts T."/>
            <person name="Wilson D."/>
            <person name="Wilson R.K."/>
            <person name="Wing R.A."/>
            <person name="Wolfner M.F."/>
            <person name="Wong A."/>
            <person name="Wong G.K."/>
            <person name="Wu C.I."/>
            <person name="Wu G."/>
            <person name="Yamamoto D."/>
            <person name="Yang H.P."/>
            <person name="Yang S.P."/>
            <person name="Yorke J.A."/>
            <person name="Yoshida K."/>
            <person name="Zdobnov E."/>
            <person name="Zhang P."/>
            <person name="Zhang Y."/>
            <person name="Zimin A.V."/>
            <person name="Baldwin J."/>
            <person name="Abdouelleil A."/>
            <person name="Abdulkadir J."/>
            <person name="Abebe A."/>
            <person name="Abera B."/>
            <person name="Abreu J."/>
            <person name="Acer S.C."/>
            <person name="Aftuck L."/>
            <person name="Alexander A."/>
            <person name="An P."/>
            <person name="Anderson E."/>
            <person name="Anderson S."/>
            <person name="Arachi H."/>
            <person name="Azer M."/>
            <person name="Bachantsang P."/>
            <person name="Barry A."/>
            <person name="Bayul T."/>
            <person name="Berlin A."/>
            <person name="Bessette D."/>
            <person name="Bloom T."/>
            <person name="Blye J."/>
            <person name="Boguslavskiy L."/>
            <person name="Bonnet C."/>
            <person name="Boukhgalter B."/>
            <person name="Bourzgui I."/>
            <person name="Brown A."/>
            <person name="Cahill P."/>
            <person name="Channer S."/>
            <person name="Cheshatsang Y."/>
            <person name="Chuda L."/>
            <person name="Citroen M."/>
            <person name="Collymore A."/>
            <person name="Cooke P."/>
            <person name="Costello M."/>
            <person name="D'Aco K."/>
            <person name="Daza R."/>
            <person name="De Haan G."/>
            <person name="DeGray S."/>
            <person name="DeMaso C."/>
            <person name="Dhargay N."/>
            <person name="Dooley K."/>
            <person name="Dooley E."/>
            <person name="Doricent M."/>
            <person name="Dorje P."/>
            <person name="Dorjee K."/>
            <person name="Dupes A."/>
            <person name="Elong R."/>
            <person name="Falk J."/>
            <person name="Farina A."/>
            <person name="Faro S."/>
            <person name="Ferguson D."/>
            <person name="Fisher S."/>
            <person name="Foley C.D."/>
            <person name="Franke A."/>
            <person name="Friedrich D."/>
            <person name="Gadbois L."/>
            <person name="Gearin G."/>
            <person name="Gearin C.R."/>
            <person name="Giannoukos G."/>
            <person name="Goode T."/>
            <person name="Graham J."/>
            <person name="Grandbois E."/>
            <person name="Grewal S."/>
            <person name="Gyaltsen K."/>
            <person name="Hafez N."/>
            <person name="Hagos B."/>
            <person name="Hall J."/>
            <person name="Henson C."/>
            <person name="Hollinger A."/>
            <person name="Honan T."/>
            <person name="Huard M.D."/>
            <person name="Hughes L."/>
            <person name="Hurhula B."/>
            <person name="Husby M.E."/>
            <person name="Kamat A."/>
            <person name="Kanga B."/>
            <person name="Kashin S."/>
            <person name="Khazanovich D."/>
            <person name="Kisner P."/>
            <person name="Lance K."/>
            <person name="Lara M."/>
            <person name="Lee W."/>
            <person name="Lennon N."/>
            <person name="Letendre F."/>
            <person name="LeVine R."/>
            <person name="Lipovsky A."/>
            <person name="Liu X."/>
            <person name="Liu J."/>
            <person name="Liu S."/>
            <person name="Lokyitsang T."/>
            <person name="Lokyitsang Y."/>
            <person name="Lubonja R."/>
            <person name="Lui A."/>
            <person name="MacDonald P."/>
            <person name="Magnisalis V."/>
            <person name="Maru K."/>
            <person name="Matthews C."/>
            <person name="McCusker W."/>
            <person name="McDonough S."/>
            <person name="Mehta T."/>
            <person name="Meldrim J."/>
            <person name="Meneus L."/>
            <person name="Mihai O."/>
            <person name="Mihalev A."/>
            <person name="Mihova T."/>
            <person name="Mittelman R."/>
            <person name="Mlenga V."/>
            <person name="Montmayeur A."/>
            <person name="Mulrain L."/>
            <person name="Navidi A."/>
            <person name="Naylor J."/>
            <person name="Negash T."/>
            <person name="Nguyen T."/>
            <person name="Nguyen N."/>
            <person name="Nicol R."/>
            <person name="Norbu C."/>
            <person name="Norbu N."/>
            <person name="Novod N."/>
            <person name="O'Neill B."/>
            <person name="Osman S."/>
            <person name="Markiewicz E."/>
            <person name="Oyono O.L."/>
            <person name="Patti C."/>
            <person name="Phunkhang P."/>
            <person name="Pierre F."/>
            <person name="Priest M."/>
            <person name="Raghuraman S."/>
            <person name="Rege F."/>
            <person name="Reyes R."/>
            <person name="Rise C."/>
            <person name="Rogov P."/>
            <person name="Ross K."/>
            <person name="Ryan E."/>
            <person name="Settipalli S."/>
            <person name="Shea T."/>
            <person name="Sherpa N."/>
            <person name="Shi L."/>
            <person name="Shih D."/>
            <person name="Sparrow T."/>
            <person name="Spaulding J."/>
            <person name="Stalker J."/>
            <person name="Stange-Thomann N."/>
            <person name="Stavropoulos S."/>
            <person name="Stone C."/>
            <person name="Strader C."/>
            <person name="Tesfaye S."/>
            <person name="Thomson T."/>
            <person name="Thoulutsang Y."/>
            <person name="Thoulutsang D."/>
            <person name="Topham K."/>
            <person name="Topping I."/>
            <person name="Tsamla T."/>
            <person name="Vassiliev H."/>
            <person name="Vo A."/>
            <person name="Wangchuk T."/>
            <person name="Wangdi T."/>
            <person name="Weiand M."/>
            <person name="Wilkinson J."/>
            <person name="Wilson A."/>
            <person name="Yadav S."/>
            <person name="Young G."/>
            <person name="Yu Q."/>
            <person name="Zembek L."/>
            <person name="Zhong D."/>
            <person name="Zimmer A."/>
            <person name="Zwirko Z."/>
            <person name="Jaffe D.B."/>
            <person name="Alvarez P."/>
            <person name="Brockman W."/>
            <person name="Butler J."/>
            <person name="Chin C."/>
            <person name="Gnerre S."/>
            <person name="Grabherr M."/>
            <person name="Kleber M."/>
            <person name="Mauceli E."/>
            <person name="MacCallum I."/>
        </authorList>
    </citation>
    <scope>NUCLEOTIDE SEQUENCE [LARGE SCALE GENOMIC DNA]</scope>
    <source>
        <strain evidence="3">MSH-3 / Tucson 14011-0111.49</strain>
    </source>
</reference>
<evidence type="ECO:0000313" key="2">
    <source>
        <dbReference type="EMBL" id="EDW26672.1"/>
    </source>
</evidence>
<feature type="compositionally biased region" description="Acidic residues" evidence="1">
    <location>
        <begin position="60"/>
        <end position="79"/>
    </location>
</feature>
<evidence type="ECO:0000313" key="3">
    <source>
        <dbReference type="Proteomes" id="UP000008744"/>
    </source>
</evidence>
<proteinExistence type="predicted"/>
<accession>B4HDE8</accession>
<gene>
    <name evidence="2" type="primary">Dper\GL25395</name>
    <name evidence="2" type="ORF">Dper_GL25395</name>
</gene>
<organism evidence="3">
    <name type="scientific">Drosophila persimilis</name>
    <name type="common">Fruit fly</name>
    <dbReference type="NCBI Taxonomy" id="7234"/>
    <lineage>
        <taxon>Eukaryota</taxon>
        <taxon>Metazoa</taxon>
        <taxon>Ecdysozoa</taxon>
        <taxon>Arthropoda</taxon>
        <taxon>Hexapoda</taxon>
        <taxon>Insecta</taxon>
        <taxon>Pterygota</taxon>
        <taxon>Neoptera</taxon>
        <taxon>Endopterygota</taxon>
        <taxon>Diptera</taxon>
        <taxon>Brachycera</taxon>
        <taxon>Muscomorpha</taxon>
        <taxon>Ephydroidea</taxon>
        <taxon>Drosophilidae</taxon>
        <taxon>Drosophila</taxon>
        <taxon>Sophophora</taxon>
    </lineage>
</organism>
<dbReference type="AlphaFoldDB" id="B4HDE8"/>
<dbReference type="PhylomeDB" id="B4HDE8"/>